<accession>A0A0D2P2X1</accession>
<feature type="region of interest" description="Disordered" evidence="1">
    <location>
        <begin position="1054"/>
        <end position="1158"/>
    </location>
</feature>
<dbReference type="Pfam" id="PF18759">
    <property type="entry name" value="Plavaka"/>
    <property type="match status" value="1"/>
</dbReference>
<evidence type="ECO:0000313" key="2">
    <source>
        <dbReference type="EMBL" id="KJA23056.1"/>
    </source>
</evidence>
<feature type="compositionally biased region" description="Polar residues" evidence="1">
    <location>
        <begin position="814"/>
        <end position="823"/>
    </location>
</feature>
<dbReference type="AlphaFoldDB" id="A0A0D2P2X1"/>
<gene>
    <name evidence="2" type="ORF">HYPSUDRAFT_138241</name>
</gene>
<feature type="region of interest" description="Disordered" evidence="1">
    <location>
        <begin position="1"/>
        <end position="33"/>
    </location>
</feature>
<feature type="region of interest" description="Disordered" evidence="1">
    <location>
        <begin position="665"/>
        <end position="693"/>
    </location>
</feature>
<organism evidence="2 3">
    <name type="scientific">Hypholoma sublateritium (strain FD-334 SS-4)</name>
    <dbReference type="NCBI Taxonomy" id="945553"/>
    <lineage>
        <taxon>Eukaryota</taxon>
        <taxon>Fungi</taxon>
        <taxon>Dikarya</taxon>
        <taxon>Basidiomycota</taxon>
        <taxon>Agaricomycotina</taxon>
        <taxon>Agaricomycetes</taxon>
        <taxon>Agaricomycetidae</taxon>
        <taxon>Agaricales</taxon>
        <taxon>Agaricineae</taxon>
        <taxon>Strophariaceae</taxon>
        <taxon>Hypholoma</taxon>
    </lineage>
</organism>
<dbReference type="STRING" id="945553.A0A0D2P2X1"/>
<reference evidence="3" key="1">
    <citation type="submission" date="2014-04" db="EMBL/GenBank/DDBJ databases">
        <title>Evolutionary Origins and Diversification of the Mycorrhizal Mutualists.</title>
        <authorList>
            <consortium name="DOE Joint Genome Institute"/>
            <consortium name="Mycorrhizal Genomics Consortium"/>
            <person name="Kohler A."/>
            <person name="Kuo A."/>
            <person name="Nagy L.G."/>
            <person name="Floudas D."/>
            <person name="Copeland A."/>
            <person name="Barry K.W."/>
            <person name="Cichocki N."/>
            <person name="Veneault-Fourrey C."/>
            <person name="LaButti K."/>
            <person name="Lindquist E.A."/>
            <person name="Lipzen A."/>
            <person name="Lundell T."/>
            <person name="Morin E."/>
            <person name="Murat C."/>
            <person name="Riley R."/>
            <person name="Ohm R."/>
            <person name="Sun H."/>
            <person name="Tunlid A."/>
            <person name="Henrissat B."/>
            <person name="Grigoriev I.V."/>
            <person name="Hibbett D.S."/>
            <person name="Martin F."/>
        </authorList>
    </citation>
    <scope>NUCLEOTIDE SEQUENCE [LARGE SCALE GENOMIC DNA]</scope>
    <source>
        <strain evidence="3">FD-334 SS-4</strain>
    </source>
</reference>
<name>A0A0D2P2X1_HYPSF</name>
<sequence length="1158" mass="130567">MGSISSSIPPAPSSPSPPPPPQLTEAGRPKRNYRLPARYEDVNPQLLRPLEEENEQSTAILPRLILMVRNRLRTAANSFGLFREYLYRPSFDPDSFVPKKDLYQVGQTDGISPVFMQPPPPPAPIHQNKTVEMLMNWKNSGATTKSDTEVNRLVRDILLDPHFKVEDLEGFNVTRENKRSDAAEKKSPFFDSFQTASIDIEVPSGMKGVPPATFSVPGLLYRKLTAVIKAAFSSPLAPYFHLTPFKLFHGSPGGKKERVFSEAYNSDAYIEEHDRIQRAPLPPDEPNCKREKVVFGLMIWSDSTHLANFGTAKLWPIYSFFSGISKYIRNQPNSGACQHIAYIPSLPDSFQDFAASFCRKWGTQKKDILTHCRRELVHGVWKYLLDDDFVHAHKYGMVVRCADGIERRVYPRFFTYSADYPEKVLLATIRDKGLCPCPRCLVPKTKLDQTGTKRDRNFRLKNPRTYLFAYVQIARDAIYKSAVAVAGAVVNRLLKATSSVPTLNAFADKLGVDFDISRMLVVDLLHEFELGVWKALFTHLIRVLYAAASNGSLVTELDRRFRSMPTFGSSTIRRFATNASEMKKLAARDFEDLLQCSIPAFEGLLPEPYNGIVMTLLYRTAEWHAFSKLRLHTESTLQHLEKLTTELGRLMRGFRDTTQSTFSTFELPKETGARQRRQASGKGKEKAGNSSGKKPKNLNLFTYKWHALGDYVQAIRLFGGVDGFSTQVGEQAHKTVKRLYGMTNKRNAEHQIAKRVRRLEHANLALDATRKQQLQDRTIEKQRKATERQGGTSTMTDSESESKGDSDLRYYISPSKNSPQDIFSTIRSNQGDPAYHLQDHLLGRLMSRAFDGDMHEDFTDSDRNSIRLIGSKIYSVRTCHIYYTSYDLQRQCDTVNPCAHPDIMLRSPVTEAGAEPYWYARVIGIYHANVWAENPAIPDGRTARRMEFLWVRWFGDEPGYRSGFRRARLPKIGFVESTDDFAFSFVDPAKVIRGCHLIPAFNAGRSTELLPQSCSVARCLNPGDVDDWLNFYVNIFADRDMVMRYYGGGIGHLKNSPPQQTDPLTPNAGEVAVEDEEDNTEGLGDTASDGLVQDVSMRDLGELEAGGSDDDGDDDEVGVDPENYDYEIEIENEDDDEEEDEGSTCGSGEEDSNGYASP</sequence>
<feature type="compositionally biased region" description="Acidic residues" evidence="1">
    <location>
        <begin position="1107"/>
        <end position="1152"/>
    </location>
</feature>
<evidence type="ECO:0000256" key="1">
    <source>
        <dbReference type="SAM" id="MobiDB-lite"/>
    </source>
</evidence>
<dbReference type="InterPro" id="IPR041078">
    <property type="entry name" value="Plavaka"/>
</dbReference>
<feature type="compositionally biased region" description="Pro residues" evidence="1">
    <location>
        <begin position="9"/>
        <end position="22"/>
    </location>
</feature>
<keyword evidence="3" id="KW-1185">Reference proteome</keyword>
<dbReference type="OMA" id="WHAFDEY"/>
<evidence type="ECO:0000313" key="3">
    <source>
        <dbReference type="Proteomes" id="UP000054270"/>
    </source>
</evidence>
<dbReference type="OrthoDB" id="3183767at2759"/>
<dbReference type="Proteomes" id="UP000054270">
    <property type="component" value="Unassembled WGS sequence"/>
</dbReference>
<feature type="compositionally biased region" description="Basic and acidic residues" evidence="1">
    <location>
        <begin position="770"/>
        <end position="787"/>
    </location>
</feature>
<protein>
    <submittedName>
        <fullName evidence="2">Uncharacterized protein</fullName>
    </submittedName>
</protein>
<proteinExistence type="predicted"/>
<dbReference type="EMBL" id="KN817545">
    <property type="protein sequence ID" value="KJA23056.1"/>
    <property type="molecule type" value="Genomic_DNA"/>
</dbReference>
<feature type="region of interest" description="Disordered" evidence="1">
    <location>
        <begin position="770"/>
        <end position="823"/>
    </location>
</feature>